<accession>A0AA38ME35</accession>
<name>A0AA38ME35_9CUCU</name>
<dbReference type="AlphaFoldDB" id="A0AA38ME35"/>
<proteinExistence type="predicted"/>
<evidence type="ECO:0000313" key="1">
    <source>
        <dbReference type="EMBL" id="KAJ3652761.1"/>
    </source>
</evidence>
<dbReference type="EMBL" id="JALNTZ010000005">
    <property type="protein sequence ID" value="KAJ3652761.1"/>
    <property type="molecule type" value="Genomic_DNA"/>
</dbReference>
<dbReference type="Proteomes" id="UP001168821">
    <property type="component" value="Unassembled WGS sequence"/>
</dbReference>
<organism evidence="1 2">
    <name type="scientific">Zophobas morio</name>
    <dbReference type="NCBI Taxonomy" id="2755281"/>
    <lineage>
        <taxon>Eukaryota</taxon>
        <taxon>Metazoa</taxon>
        <taxon>Ecdysozoa</taxon>
        <taxon>Arthropoda</taxon>
        <taxon>Hexapoda</taxon>
        <taxon>Insecta</taxon>
        <taxon>Pterygota</taxon>
        <taxon>Neoptera</taxon>
        <taxon>Endopterygota</taxon>
        <taxon>Coleoptera</taxon>
        <taxon>Polyphaga</taxon>
        <taxon>Cucujiformia</taxon>
        <taxon>Tenebrionidae</taxon>
        <taxon>Zophobas</taxon>
    </lineage>
</organism>
<protein>
    <submittedName>
        <fullName evidence="1">Uncharacterized protein</fullName>
    </submittedName>
</protein>
<keyword evidence="2" id="KW-1185">Reference proteome</keyword>
<reference evidence="1" key="1">
    <citation type="journal article" date="2023" name="G3 (Bethesda)">
        <title>Whole genome assemblies of Zophobas morio and Tenebrio molitor.</title>
        <authorList>
            <person name="Kaur S."/>
            <person name="Stinson S.A."/>
            <person name="diCenzo G.C."/>
        </authorList>
    </citation>
    <scope>NUCLEOTIDE SEQUENCE</scope>
    <source>
        <strain evidence="1">QUZm001</strain>
    </source>
</reference>
<sequence>MVCLLLYYGALPTKEFQHDGKMYTAFDYVCLHMLDEVSSFVFEQLFLYTFGDGESAGKISLKAFLRVVGSEKYLRKYRKCNRKRRIIDELKNLDLEFTVDENEMRDEIMETFVGMDFVCYVDMVKRCPDALRAVLEESEMCNLPEKIYEFTKRMDWVISHENFFNSAVDFFENICNEELFEIVEDAGEQDAMKFIFFVLQYGFKCPSHLRDFVYRKYGDCQLFRTLLHVDTSHYVYNPSQPYNNNLRKMFSVIVADFTLTVHNIAETISFSKWTFYGTILKTEYGYLRPTDANKLLDFFAHPKLVQSFLGTPDLPKRVFNKIQCLPKVPLLQELARDAFKVHLVSRFDIKTTKDFYTLVGSLPIGIGFKQIISLEKKLYNVILPDDDGSDDNDDYDIVY</sequence>
<comment type="caution">
    <text evidence="1">The sequence shown here is derived from an EMBL/GenBank/DDBJ whole genome shotgun (WGS) entry which is preliminary data.</text>
</comment>
<gene>
    <name evidence="1" type="ORF">Zmor_018698</name>
</gene>
<evidence type="ECO:0000313" key="2">
    <source>
        <dbReference type="Proteomes" id="UP001168821"/>
    </source>
</evidence>